<reference evidence="3 4" key="1">
    <citation type="submission" date="2024-06" db="EMBL/GenBank/DDBJ databases">
        <authorList>
            <person name="Kraege A."/>
            <person name="Thomma B."/>
        </authorList>
    </citation>
    <scope>NUCLEOTIDE SEQUENCE [LARGE SCALE GENOMIC DNA]</scope>
</reference>
<dbReference type="PANTHER" id="PTHR36334">
    <property type="entry name" value="PROTEIN, PUTATIVE (DUF2358)-RELATED"/>
    <property type="match status" value="1"/>
</dbReference>
<protein>
    <submittedName>
        <fullName evidence="3">G2972 protein</fullName>
    </submittedName>
</protein>
<feature type="region of interest" description="Disordered" evidence="1">
    <location>
        <begin position="34"/>
        <end position="80"/>
    </location>
</feature>
<keyword evidence="2" id="KW-0812">Transmembrane</keyword>
<keyword evidence="2" id="KW-1133">Transmembrane helix</keyword>
<accession>A0ABP1FS34</accession>
<dbReference type="Proteomes" id="UP001497392">
    <property type="component" value="Unassembled WGS sequence"/>
</dbReference>
<keyword evidence="4" id="KW-1185">Reference proteome</keyword>
<feature type="compositionally biased region" description="Polar residues" evidence="1">
    <location>
        <begin position="38"/>
        <end position="48"/>
    </location>
</feature>
<evidence type="ECO:0000256" key="1">
    <source>
        <dbReference type="SAM" id="MobiDB-lite"/>
    </source>
</evidence>
<evidence type="ECO:0000256" key="2">
    <source>
        <dbReference type="SAM" id="Phobius"/>
    </source>
</evidence>
<comment type="caution">
    <text evidence="3">The sequence shown here is derived from an EMBL/GenBank/DDBJ whole genome shotgun (WGS) entry which is preliminary data.</text>
</comment>
<evidence type="ECO:0000313" key="3">
    <source>
        <dbReference type="EMBL" id="CAL5220882.1"/>
    </source>
</evidence>
<evidence type="ECO:0000313" key="4">
    <source>
        <dbReference type="Proteomes" id="UP001497392"/>
    </source>
</evidence>
<feature type="region of interest" description="Disordered" evidence="1">
    <location>
        <begin position="245"/>
        <end position="270"/>
    </location>
</feature>
<sequence>MLMPNCSCNTRVISQQVAQPLQLNRSSPLTRHIAAASRGSSALPSQQCRKARRRSPHTCARASTETVQSTETQEDDEDDEDVDIQIEGLTEDYCDDFVCTSSPAVEQTLRSLAKDLVRRRWTPFLFAKDVKYRDSYRRFSGAERHKRLLHISNSVRSAKVLVTRMQMLNKGSGIISWRLRGQLGALPLDIDFQSTFELDLITGRVREHVDSWDTSRCSLPAKLAWNASRAAWSFAETSKDLGEDAGKVLGTNKGDEDSGRQENIYADPSDPTKFFQQEDSTVKDLFSFALIAALLYLVASAYYQLEQIK</sequence>
<dbReference type="EMBL" id="CAXHTA020000004">
    <property type="protein sequence ID" value="CAL5220882.1"/>
    <property type="molecule type" value="Genomic_DNA"/>
</dbReference>
<name>A0ABP1FS34_9CHLO</name>
<proteinExistence type="predicted"/>
<gene>
    <name evidence="3" type="primary">g2972</name>
    <name evidence="3" type="ORF">VP750_LOCUS2541</name>
</gene>
<keyword evidence="2" id="KW-0472">Membrane</keyword>
<feature type="transmembrane region" description="Helical" evidence="2">
    <location>
        <begin position="285"/>
        <end position="305"/>
    </location>
</feature>
<organism evidence="3 4">
    <name type="scientific">Coccomyxa viridis</name>
    <dbReference type="NCBI Taxonomy" id="1274662"/>
    <lineage>
        <taxon>Eukaryota</taxon>
        <taxon>Viridiplantae</taxon>
        <taxon>Chlorophyta</taxon>
        <taxon>core chlorophytes</taxon>
        <taxon>Trebouxiophyceae</taxon>
        <taxon>Trebouxiophyceae incertae sedis</taxon>
        <taxon>Coccomyxaceae</taxon>
        <taxon>Coccomyxa</taxon>
    </lineage>
</organism>
<dbReference type="PANTHER" id="PTHR36334:SF1">
    <property type="entry name" value="PROTEIN, PUTATIVE (DUF2358)-RELATED"/>
    <property type="match status" value="1"/>
</dbReference>